<dbReference type="GO" id="GO:0003824">
    <property type="term" value="F:catalytic activity"/>
    <property type="evidence" value="ECO:0007669"/>
    <property type="project" value="UniProtKB-ARBA"/>
</dbReference>
<dbReference type="InterPro" id="IPR000073">
    <property type="entry name" value="AB_hydrolase_1"/>
</dbReference>
<dbReference type="AlphaFoldDB" id="A0AAI8U026"/>
<gene>
    <name evidence="2" type="ORF">hbim_05916</name>
</gene>
<feature type="domain" description="AB hydrolase-1" evidence="1">
    <location>
        <begin position="25"/>
        <end position="260"/>
    </location>
</feature>
<dbReference type="PRINTS" id="PR00111">
    <property type="entry name" value="ABHYDROLASE"/>
</dbReference>
<dbReference type="PANTHER" id="PTHR43798">
    <property type="entry name" value="MONOACYLGLYCEROL LIPASE"/>
    <property type="match status" value="1"/>
</dbReference>
<sequence length="279" mass="31293">MDLTERYEWQGRQIAWTSAGDGPAVVFCHGTPWSSVLWRPIASALTDRYTVYLWDMPGYGQSSKQPGAPVDFGVQADAFTALLRHWDIARPHVIAHDFGGAVSLRAHLVGGADYASLMLIDVVAIPPSGSPFFKFVQDNPGLLDQLPGYVHRAIVRAYIGNATNVGLRDGDLDELIQPWCGDEGQTAFYRQIVDYDERYLRENEELLANMTVPVHIVWGDQDAWIPVERADRLHTLIPHSTVRRVPGSNHLIQFDAPEQLMYEVASWLDRASTGRHQTM</sequence>
<dbReference type="EMBL" id="AP027452">
    <property type="protein sequence ID" value="BDY31958.1"/>
    <property type="molecule type" value="Genomic_DNA"/>
</dbReference>
<reference evidence="2" key="1">
    <citation type="submission" date="2023-03" db="EMBL/GenBank/DDBJ databases">
        <title>Draft genome sequence of a Mycolicibacterium mageritense strain H4_3_1 isolated from a hybrid biological-inorganic system reactor.</title>
        <authorList>
            <person name="Feng X."/>
            <person name="Kazama D."/>
            <person name="Sato K."/>
            <person name="Kobayashi H."/>
        </authorList>
    </citation>
    <scope>NUCLEOTIDE SEQUENCE</scope>
    <source>
        <strain evidence="2">H4_3_1</strain>
    </source>
</reference>
<name>A0AAI8U026_MYCME</name>
<protein>
    <recommendedName>
        <fullName evidence="1">AB hydrolase-1 domain-containing protein</fullName>
    </recommendedName>
</protein>
<dbReference type="InterPro" id="IPR029058">
    <property type="entry name" value="AB_hydrolase_fold"/>
</dbReference>
<dbReference type="Gene3D" id="3.40.50.1820">
    <property type="entry name" value="alpha/beta hydrolase"/>
    <property type="match status" value="1"/>
</dbReference>
<dbReference type="SUPFAM" id="SSF53474">
    <property type="entry name" value="alpha/beta-Hydrolases"/>
    <property type="match status" value="1"/>
</dbReference>
<evidence type="ECO:0000259" key="1">
    <source>
        <dbReference type="Pfam" id="PF12697"/>
    </source>
</evidence>
<evidence type="ECO:0000313" key="2">
    <source>
        <dbReference type="EMBL" id="BDY31958.1"/>
    </source>
</evidence>
<proteinExistence type="predicted"/>
<dbReference type="Proteomes" id="UP001241092">
    <property type="component" value="Chromosome"/>
</dbReference>
<accession>A0AAI8U026</accession>
<dbReference type="RefSeq" id="WP_286212102.1">
    <property type="nucleotide sequence ID" value="NZ_AP027452.1"/>
</dbReference>
<dbReference type="PANTHER" id="PTHR43798:SF33">
    <property type="entry name" value="HYDROLASE, PUTATIVE (AFU_ORTHOLOGUE AFUA_2G14860)-RELATED"/>
    <property type="match status" value="1"/>
</dbReference>
<dbReference type="Pfam" id="PF12697">
    <property type="entry name" value="Abhydrolase_6"/>
    <property type="match status" value="1"/>
</dbReference>
<dbReference type="InterPro" id="IPR050266">
    <property type="entry name" value="AB_hydrolase_sf"/>
</dbReference>
<organism evidence="2 3">
    <name type="scientific">Mycolicibacterium mageritense</name>
    <name type="common">Mycobacterium mageritense</name>
    <dbReference type="NCBI Taxonomy" id="53462"/>
    <lineage>
        <taxon>Bacteria</taxon>
        <taxon>Bacillati</taxon>
        <taxon>Actinomycetota</taxon>
        <taxon>Actinomycetes</taxon>
        <taxon>Mycobacteriales</taxon>
        <taxon>Mycobacteriaceae</taxon>
        <taxon>Mycolicibacterium</taxon>
    </lineage>
</organism>
<evidence type="ECO:0000313" key="3">
    <source>
        <dbReference type="Proteomes" id="UP001241092"/>
    </source>
</evidence>
<dbReference type="GO" id="GO:0016020">
    <property type="term" value="C:membrane"/>
    <property type="evidence" value="ECO:0007669"/>
    <property type="project" value="TreeGrafter"/>
</dbReference>